<feature type="region of interest" description="Disordered" evidence="3">
    <location>
        <begin position="1"/>
        <end position="64"/>
    </location>
</feature>
<comment type="subcellular location">
    <subcellularLocation>
        <location evidence="1">Nucleus</location>
        <location evidence="1">Nucleolus</location>
    </subcellularLocation>
</comment>
<organism evidence="5 6">
    <name type="scientific">Lymnaea stagnalis</name>
    <name type="common">Great pond snail</name>
    <name type="synonym">Helix stagnalis</name>
    <dbReference type="NCBI Taxonomy" id="6523"/>
    <lineage>
        <taxon>Eukaryota</taxon>
        <taxon>Metazoa</taxon>
        <taxon>Spiralia</taxon>
        <taxon>Lophotrochozoa</taxon>
        <taxon>Mollusca</taxon>
        <taxon>Gastropoda</taxon>
        <taxon>Heterobranchia</taxon>
        <taxon>Euthyneura</taxon>
        <taxon>Panpulmonata</taxon>
        <taxon>Hygrophila</taxon>
        <taxon>Lymnaeoidea</taxon>
        <taxon>Lymnaeidae</taxon>
        <taxon>Lymnaea</taxon>
    </lineage>
</organism>
<dbReference type="GO" id="GO:0003723">
    <property type="term" value="F:RNA binding"/>
    <property type="evidence" value="ECO:0007669"/>
    <property type="project" value="TreeGrafter"/>
</dbReference>
<keyword evidence="2" id="KW-0539">Nucleus</keyword>
<evidence type="ECO:0000313" key="5">
    <source>
        <dbReference type="EMBL" id="CAL1539359.1"/>
    </source>
</evidence>
<evidence type="ECO:0000256" key="2">
    <source>
        <dbReference type="ARBA" id="ARBA00023242"/>
    </source>
</evidence>
<dbReference type="InterPro" id="IPR014810">
    <property type="entry name" value="Fcf2_C"/>
</dbReference>
<dbReference type="Proteomes" id="UP001497497">
    <property type="component" value="Unassembled WGS sequence"/>
</dbReference>
<reference evidence="5 6" key="1">
    <citation type="submission" date="2024-04" db="EMBL/GenBank/DDBJ databases">
        <authorList>
            <consortium name="Genoscope - CEA"/>
            <person name="William W."/>
        </authorList>
    </citation>
    <scope>NUCLEOTIDE SEQUENCE [LARGE SCALE GENOMIC DNA]</scope>
</reference>
<dbReference type="PANTHER" id="PTHR21686:SF12">
    <property type="entry name" value="DEOXYNUCLEOTIDYLTRANSFERASE TERMINAL-INTERACTING PROTEIN 2"/>
    <property type="match status" value="1"/>
</dbReference>
<name>A0AAV2I0B2_LYMST</name>
<proteinExistence type="predicted"/>
<feature type="compositionally biased region" description="Low complexity" evidence="3">
    <location>
        <begin position="39"/>
        <end position="51"/>
    </location>
</feature>
<evidence type="ECO:0000259" key="4">
    <source>
        <dbReference type="Pfam" id="PF08698"/>
    </source>
</evidence>
<feature type="compositionally biased region" description="Basic residues" evidence="3">
    <location>
        <begin position="196"/>
        <end position="206"/>
    </location>
</feature>
<dbReference type="GO" id="GO:0006396">
    <property type="term" value="P:RNA processing"/>
    <property type="evidence" value="ECO:0007669"/>
    <property type="project" value="TreeGrafter"/>
</dbReference>
<comment type="caution">
    <text evidence="5">The sequence shown here is derived from an EMBL/GenBank/DDBJ whole genome shotgun (WGS) entry which is preliminary data.</text>
</comment>
<feature type="compositionally biased region" description="Polar residues" evidence="3">
    <location>
        <begin position="1"/>
        <end position="21"/>
    </location>
</feature>
<evidence type="ECO:0000313" key="6">
    <source>
        <dbReference type="Proteomes" id="UP001497497"/>
    </source>
</evidence>
<dbReference type="EMBL" id="CAXITT010000337">
    <property type="protein sequence ID" value="CAL1539359.1"/>
    <property type="molecule type" value="Genomic_DNA"/>
</dbReference>
<sequence length="326" mass="37556">MASISKQGKYNQINTPLNRSLNEIFGGDSKMNDSDLEEQTSSSSSDMTGDSEYSEDEEMDISKNDQLRKEKLDFQLSCLHHQEEEALESSFKTYLEDTVDKNLESGPVLPLQGFSKDFTPWWVEFTKSHKYGTAATKGSVLKNKGNDSYCSWFSKSPENGTHWLCGPCPPSSSASLEKKSNVEDIEVPSIYDKKPPPKGRRALKKERKAEKEKTLGAKWFGMKAPDVDDQLRNDMEIIRMRGVLDPKRFYKNHDRKALPKYFQMGTVMDEGTEFYSSRLTKKQRKQTLVQELMADVNIRQYNKRKYAELQQKMRGKQRSKPRPKKT</sequence>
<accession>A0AAV2I0B2</accession>
<dbReference type="InterPro" id="IPR039883">
    <property type="entry name" value="Fcf2/DNTTIP2"/>
</dbReference>
<evidence type="ECO:0000256" key="1">
    <source>
        <dbReference type="ARBA" id="ARBA00004604"/>
    </source>
</evidence>
<evidence type="ECO:0000256" key="3">
    <source>
        <dbReference type="SAM" id="MobiDB-lite"/>
    </source>
</evidence>
<protein>
    <recommendedName>
        <fullName evidence="4">Fcf2 pre-rRNA processing C-terminal domain-containing protein</fullName>
    </recommendedName>
</protein>
<dbReference type="GO" id="GO:0005730">
    <property type="term" value="C:nucleolus"/>
    <property type="evidence" value="ECO:0007669"/>
    <property type="project" value="UniProtKB-SubCell"/>
</dbReference>
<dbReference type="AlphaFoldDB" id="A0AAV2I0B2"/>
<gene>
    <name evidence="5" type="ORF">GSLYS_00013178001</name>
</gene>
<dbReference type="PANTHER" id="PTHR21686">
    <property type="entry name" value="DEOXYNUCLEOTIDYLTRANSFERASE TERMINAL-INTERACTING PROTEIN 2"/>
    <property type="match status" value="1"/>
</dbReference>
<dbReference type="Pfam" id="PF08698">
    <property type="entry name" value="Fcf2"/>
    <property type="match status" value="1"/>
</dbReference>
<feature type="region of interest" description="Disordered" evidence="3">
    <location>
        <begin position="189"/>
        <end position="209"/>
    </location>
</feature>
<feature type="domain" description="Fcf2 pre-rRNA processing C-terminal" evidence="4">
    <location>
        <begin position="212"/>
        <end position="305"/>
    </location>
</feature>
<keyword evidence="6" id="KW-1185">Reference proteome</keyword>